<organism evidence="1 2">
    <name type="scientific">Mastacembelus armatus</name>
    <name type="common">zig-zag eel</name>
    <dbReference type="NCBI Taxonomy" id="205130"/>
    <lineage>
        <taxon>Eukaryota</taxon>
        <taxon>Metazoa</taxon>
        <taxon>Chordata</taxon>
        <taxon>Craniata</taxon>
        <taxon>Vertebrata</taxon>
        <taxon>Euteleostomi</taxon>
        <taxon>Actinopterygii</taxon>
        <taxon>Neopterygii</taxon>
        <taxon>Teleostei</taxon>
        <taxon>Neoteleostei</taxon>
        <taxon>Acanthomorphata</taxon>
        <taxon>Anabantaria</taxon>
        <taxon>Synbranchiformes</taxon>
        <taxon>Mastacembelidae</taxon>
        <taxon>Mastacembelus</taxon>
    </lineage>
</organism>
<dbReference type="Proteomes" id="UP000261640">
    <property type="component" value="Unplaced"/>
</dbReference>
<proteinExistence type="predicted"/>
<reference evidence="1" key="2">
    <citation type="submission" date="2025-09" db="UniProtKB">
        <authorList>
            <consortium name="Ensembl"/>
        </authorList>
    </citation>
    <scope>IDENTIFICATION</scope>
</reference>
<protein>
    <submittedName>
        <fullName evidence="1">Uncharacterized protein</fullName>
    </submittedName>
</protein>
<accession>A0A7N8WKI0</accession>
<evidence type="ECO:0000313" key="2">
    <source>
        <dbReference type="Proteomes" id="UP000261640"/>
    </source>
</evidence>
<evidence type="ECO:0000313" key="1">
    <source>
        <dbReference type="Ensembl" id="ENSMAMP00000036645.1"/>
    </source>
</evidence>
<dbReference type="Ensembl" id="ENSMAMT00000039605.1">
    <property type="protein sequence ID" value="ENSMAMP00000036645.1"/>
    <property type="gene ID" value="ENSMAMG00000026207.1"/>
</dbReference>
<name>A0A7N8WKI0_9TELE</name>
<dbReference type="InParanoid" id="A0A7N8WKI0"/>
<dbReference type="AlphaFoldDB" id="A0A7N8WKI0"/>
<keyword evidence="2" id="KW-1185">Reference proteome</keyword>
<sequence length="101" mass="10941">MKCLSLSSPQMCFSVPSDCAVHTFLSFSLYPALTPTPNTSVSSSLISTTVPTDSVLQCAHSLTAMPSCSCFPYVTCFRYYCTYMKCSGKYSASQPNGCNTR</sequence>
<reference evidence="1" key="1">
    <citation type="submission" date="2025-08" db="UniProtKB">
        <authorList>
            <consortium name="Ensembl"/>
        </authorList>
    </citation>
    <scope>IDENTIFICATION</scope>
</reference>